<keyword evidence="2" id="KW-0028">Amino-acid biosynthesis</keyword>
<dbReference type="AlphaFoldDB" id="C6DZT3"/>
<dbReference type="InterPro" id="IPR050071">
    <property type="entry name" value="Dehydroquinate_synthase"/>
</dbReference>
<dbReference type="PANTHER" id="PTHR43622:SF7">
    <property type="entry name" value="3-DEHYDROQUINATE SYNTHASE, CHLOROPLASTIC"/>
    <property type="match status" value="1"/>
</dbReference>
<dbReference type="OrthoDB" id="9806583at2"/>
<dbReference type="Pfam" id="PF01761">
    <property type="entry name" value="DHQ_synthase"/>
    <property type="match status" value="1"/>
</dbReference>
<evidence type="ECO:0000256" key="4">
    <source>
        <dbReference type="ARBA" id="ARBA00023141"/>
    </source>
</evidence>
<organism evidence="9">
    <name type="scientific">Geobacter sp. (strain M21)</name>
    <dbReference type="NCBI Taxonomy" id="443144"/>
    <lineage>
        <taxon>Bacteria</taxon>
        <taxon>Pseudomonadati</taxon>
        <taxon>Thermodesulfobacteriota</taxon>
        <taxon>Desulfuromonadia</taxon>
        <taxon>Geobacterales</taxon>
        <taxon>Geobacteraceae</taxon>
        <taxon>Geobacter</taxon>
    </lineage>
</organism>
<dbReference type="KEGG" id="gem:GM21_2434"/>
<evidence type="ECO:0000256" key="2">
    <source>
        <dbReference type="ARBA" id="ARBA00022605"/>
    </source>
</evidence>
<evidence type="ECO:0000256" key="3">
    <source>
        <dbReference type="ARBA" id="ARBA00023027"/>
    </source>
</evidence>
<accession>C6DZT3</accession>
<dbReference type="EC" id="4.2.3.4" evidence="9"/>
<dbReference type="GO" id="GO:0008652">
    <property type="term" value="P:amino acid biosynthetic process"/>
    <property type="evidence" value="ECO:0007669"/>
    <property type="project" value="UniProtKB-KW"/>
</dbReference>
<proteinExistence type="predicted"/>
<sequence length="402" mass="44128">MKTIQQHFTVAYCFPVIFTSDAFGAGSAALLRVLAGEGERPRVLTVIDSEVLRVNPDLLEKLNRFAADHAAEVEFLAPPLVVRGGEACKNEPVEVEKIHAQVERHGLCRHSFILAIGGGAVLDAAGFAAATAHRGVRLVRMPSTTLSMNDAGVGVKNGVNAFGRKNFIGCFAPPFAVVNDFDFLRLLPARELRAGIAEAVKVALIRDRAFFDFLYASRAQLAAFEPEVMQRMIVRCAELHLEHIATSGDPFEFGSSRPLDFGHWSAHKLEELTQGGIRHGEAVAIGIALDSLYSFELGSIGELDLRRILATLEGIGFQLYHLALEWIDVEKSLRQFQEHLGGELSIPLLDGIGAKTDRHDLDPGLYRKCIRTLASRRNQTEKSDDRKKLQLDLPGDPGHLLP</sequence>
<keyword evidence="4" id="KW-0057">Aromatic amino acid biosynthesis</keyword>
<dbReference type="SUPFAM" id="SSF56796">
    <property type="entry name" value="Dehydroquinate synthase-like"/>
    <property type="match status" value="1"/>
</dbReference>
<feature type="domain" description="3-dehydroquinate synthase N-terminal" evidence="7">
    <location>
        <begin position="81"/>
        <end position="193"/>
    </location>
</feature>
<evidence type="ECO:0000259" key="7">
    <source>
        <dbReference type="Pfam" id="PF01761"/>
    </source>
</evidence>
<feature type="domain" description="3-dehydroquinate synthase C-terminal" evidence="8">
    <location>
        <begin position="195"/>
        <end position="322"/>
    </location>
</feature>
<dbReference type="NCBIfam" id="NF004852">
    <property type="entry name" value="PRK06203.1"/>
    <property type="match status" value="1"/>
</dbReference>
<dbReference type="Gene3D" id="3.40.50.1970">
    <property type="match status" value="1"/>
</dbReference>
<gene>
    <name evidence="9" type="ordered locus">GM21_2434</name>
</gene>
<dbReference type="GO" id="GO:0003856">
    <property type="term" value="F:3-dehydroquinate synthase activity"/>
    <property type="evidence" value="ECO:0007669"/>
    <property type="project" value="UniProtKB-EC"/>
</dbReference>
<evidence type="ECO:0000259" key="8">
    <source>
        <dbReference type="Pfam" id="PF24621"/>
    </source>
</evidence>
<protein>
    <submittedName>
        <fullName evidence="9">3-dehydroquinate synthase</fullName>
        <ecNumber evidence="9">4.2.3.4</ecNumber>
    </submittedName>
</protein>
<feature type="compositionally biased region" description="Low complexity" evidence="6">
    <location>
        <begin position="391"/>
        <end position="402"/>
    </location>
</feature>
<feature type="compositionally biased region" description="Basic and acidic residues" evidence="6">
    <location>
        <begin position="378"/>
        <end position="390"/>
    </location>
</feature>
<evidence type="ECO:0000256" key="6">
    <source>
        <dbReference type="SAM" id="MobiDB-lite"/>
    </source>
</evidence>
<evidence type="ECO:0000256" key="1">
    <source>
        <dbReference type="ARBA" id="ARBA00001911"/>
    </source>
</evidence>
<dbReference type="Pfam" id="PF24621">
    <property type="entry name" value="DHQS_C"/>
    <property type="match status" value="1"/>
</dbReference>
<dbReference type="PANTHER" id="PTHR43622">
    <property type="entry name" value="3-DEHYDROQUINATE SYNTHASE"/>
    <property type="match status" value="1"/>
</dbReference>
<dbReference type="InterPro" id="IPR056179">
    <property type="entry name" value="DHQS_C"/>
</dbReference>
<evidence type="ECO:0000313" key="9">
    <source>
        <dbReference type="EMBL" id="ACT18477.1"/>
    </source>
</evidence>
<dbReference type="GO" id="GO:0009073">
    <property type="term" value="P:aromatic amino acid family biosynthetic process"/>
    <property type="evidence" value="ECO:0007669"/>
    <property type="project" value="UniProtKB-KW"/>
</dbReference>
<keyword evidence="5 9" id="KW-0456">Lyase</keyword>
<reference evidence="9" key="1">
    <citation type="submission" date="2009-07" db="EMBL/GenBank/DDBJ databases">
        <title>Complete sequence of Geobacter sp. M21.</title>
        <authorList>
            <consortium name="US DOE Joint Genome Institute"/>
            <person name="Lucas S."/>
            <person name="Copeland A."/>
            <person name="Lapidus A."/>
            <person name="Glavina del Rio T."/>
            <person name="Dalin E."/>
            <person name="Tice H."/>
            <person name="Bruce D."/>
            <person name="Goodwin L."/>
            <person name="Pitluck S."/>
            <person name="Saunders E."/>
            <person name="Brettin T."/>
            <person name="Detter J.C."/>
            <person name="Han C."/>
            <person name="Larimer F."/>
            <person name="Land M."/>
            <person name="Hauser L."/>
            <person name="Kyrpides N."/>
            <person name="Ovchinnikova G."/>
            <person name="Lovley D."/>
        </authorList>
    </citation>
    <scope>NUCLEOTIDE SEQUENCE [LARGE SCALE GENOMIC DNA]</scope>
    <source>
        <strain evidence="9">M21</strain>
    </source>
</reference>
<dbReference type="STRING" id="443144.GM21_2434"/>
<comment type="cofactor">
    <cofactor evidence="1">
        <name>NAD(+)</name>
        <dbReference type="ChEBI" id="CHEBI:57540"/>
    </cofactor>
</comment>
<keyword evidence="3" id="KW-0520">NAD</keyword>
<dbReference type="Gene3D" id="1.20.1090.10">
    <property type="entry name" value="Dehydroquinate synthase-like - alpha domain"/>
    <property type="match status" value="1"/>
</dbReference>
<dbReference type="EMBL" id="CP001661">
    <property type="protein sequence ID" value="ACT18477.1"/>
    <property type="molecule type" value="Genomic_DNA"/>
</dbReference>
<name>C6DZT3_GEOSM</name>
<dbReference type="eggNOG" id="COG0337">
    <property type="taxonomic scope" value="Bacteria"/>
</dbReference>
<dbReference type="CDD" id="cd08198">
    <property type="entry name" value="DHQS-like"/>
    <property type="match status" value="1"/>
</dbReference>
<dbReference type="HOGENOM" id="CLU_001201_0_4_7"/>
<dbReference type="InterPro" id="IPR030960">
    <property type="entry name" value="DHQS/DOIS_N"/>
</dbReference>
<feature type="region of interest" description="Disordered" evidence="6">
    <location>
        <begin position="376"/>
        <end position="402"/>
    </location>
</feature>
<evidence type="ECO:0000256" key="5">
    <source>
        <dbReference type="ARBA" id="ARBA00023239"/>
    </source>
</evidence>